<dbReference type="GO" id="GO:0008483">
    <property type="term" value="F:transaminase activity"/>
    <property type="evidence" value="ECO:0007669"/>
    <property type="project" value="UniProtKB-KW"/>
</dbReference>
<dbReference type="Gene3D" id="3.40.640.10">
    <property type="entry name" value="Type I PLP-dependent aspartate aminotransferase-like (Major domain)"/>
    <property type="match status" value="1"/>
</dbReference>
<dbReference type="Gene3D" id="3.90.1150.10">
    <property type="entry name" value="Aspartate Aminotransferase, domain 1"/>
    <property type="match status" value="1"/>
</dbReference>
<dbReference type="PANTHER" id="PTHR46577:SF2">
    <property type="entry name" value="TRANSCRIPTIONAL REGULATORY PROTEIN"/>
    <property type="match status" value="1"/>
</dbReference>
<dbReference type="EMBL" id="JAOCEK010000003">
    <property type="protein sequence ID" value="MDH1333647.1"/>
    <property type="molecule type" value="Genomic_DNA"/>
</dbReference>
<keyword evidence="5" id="KW-0804">Transcription</keyword>
<dbReference type="RefSeq" id="WP_280007370.1">
    <property type="nucleotide sequence ID" value="NZ_JAOCAU010000002.1"/>
</dbReference>
<dbReference type="Gene3D" id="1.10.10.10">
    <property type="entry name" value="Winged helix-like DNA-binding domain superfamily/Winged helix DNA-binding domain"/>
    <property type="match status" value="1"/>
</dbReference>
<comment type="caution">
    <text evidence="7">The sequence shown here is derived from an EMBL/GenBank/DDBJ whole genome shotgun (WGS) entry which is preliminary data.</text>
</comment>
<dbReference type="GO" id="GO:0003700">
    <property type="term" value="F:DNA-binding transcription factor activity"/>
    <property type="evidence" value="ECO:0007669"/>
    <property type="project" value="InterPro"/>
</dbReference>
<dbReference type="SMART" id="SM00345">
    <property type="entry name" value="HTH_GNTR"/>
    <property type="match status" value="1"/>
</dbReference>
<dbReference type="InterPro" id="IPR036388">
    <property type="entry name" value="WH-like_DNA-bd_sf"/>
</dbReference>
<dbReference type="Pfam" id="PF00392">
    <property type="entry name" value="GntR"/>
    <property type="match status" value="1"/>
</dbReference>
<dbReference type="Pfam" id="PF00155">
    <property type="entry name" value="Aminotran_1_2"/>
    <property type="match status" value="1"/>
</dbReference>
<proteinExistence type="inferred from homology"/>
<dbReference type="InterPro" id="IPR051446">
    <property type="entry name" value="HTH_trans_reg/aminotransferase"/>
</dbReference>
<evidence type="ECO:0000313" key="8">
    <source>
        <dbReference type="Proteomes" id="UP001161065"/>
    </source>
</evidence>
<dbReference type="InterPro" id="IPR015424">
    <property type="entry name" value="PyrdxlP-dep_Trfase"/>
</dbReference>
<evidence type="ECO:0000259" key="6">
    <source>
        <dbReference type="PROSITE" id="PS50949"/>
    </source>
</evidence>
<feature type="domain" description="HTH gntR-type" evidence="6">
    <location>
        <begin position="47"/>
        <end position="115"/>
    </location>
</feature>
<keyword evidence="7" id="KW-0808">Transferase</keyword>
<evidence type="ECO:0000256" key="1">
    <source>
        <dbReference type="ARBA" id="ARBA00005384"/>
    </source>
</evidence>
<keyword evidence="2" id="KW-0663">Pyridoxal phosphate</keyword>
<dbReference type="PANTHER" id="PTHR46577">
    <property type="entry name" value="HTH-TYPE TRANSCRIPTIONAL REGULATORY PROTEIN GABR"/>
    <property type="match status" value="1"/>
</dbReference>
<accession>A0AA42TNA1</accession>
<gene>
    <name evidence="7" type="ORF">N5D63_05735</name>
</gene>
<evidence type="ECO:0000256" key="5">
    <source>
        <dbReference type="ARBA" id="ARBA00023163"/>
    </source>
</evidence>
<dbReference type="InterPro" id="IPR004839">
    <property type="entry name" value="Aminotransferase_I/II_large"/>
</dbReference>
<dbReference type="CDD" id="cd00609">
    <property type="entry name" value="AAT_like"/>
    <property type="match status" value="1"/>
</dbReference>
<dbReference type="Proteomes" id="UP001161065">
    <property type="component" value="Unassembled WGS sequence"/>
</dbReference>
<dbReference type="GO" id="GO:0030170">
    <property type="term" value="F:pyridoxal phosphate binding"/>
    <property type="evidence" value="ECO:0007669"/>
    <property type="project" value="InterPro"/>
</dbReference>
<dbReference type="PROSITE" id="PS50949">
    <property type="entry name" value="HTH_GNTR"/>
    <property type="match status" value="1"/>
</dbReference>
<dbReference type="CDD" id="cd07377">
    <property type="entry name" value="WHTH_GntR"/>
    <property type="match status" value="1"/>
</dbReference>
<sequence length="534" mass="58482">MFADNLYLLQNRACWHDACPVLRFVIMLTSSLSESQPVDHAASDVLLPLYQRLAAHYSAAIELGSLKPGERMPSVRELMARHDISLSTALQVLRFLEAQGCLEARPRVGYFVCATRTGDIPLTSEPDLSQPLSPGAHAHFVGINEHISLLLERGRQAEVYMDIGGCTPPASLFDHHYLNKTVTRLLREHPTLLSQGRSLLANQGNHPLFQQAMARRALASGIRVAPADVLATTGNSEAVSLALAAVASPGDMVAVESPTYYGLLQVVESLQLKTLEIPCSPRTGMSIEALELAFQTQPRLKAVVVVPDLQMPLGARMPDEKKARLVALCAVHGAALIEDDSYGLFVEGLPVKPLKAWDSVSGHVIYCQAFNKSLAPGLRQGWMNGGQWHGRIQMLKFAQSRNTQTLGQLVVAEVLGSPTHQRSLEKLRQQLKRQREAMARLVARHFPLGTRMSLPGGGLCLWLEFPAQMSTSDLFTAALARGIRIAPGSMFSNSGRYEYCMRLACTHPVDELMERAMQDLGAMACRQLGQSPRS</sequence>
<organism evidence="7 8">
    <name type="scientific">Comamonas thiooxydans</name>
    <dbReference type="NCBI Taxonomy" id="363952"/>
    <lineage>
        <taxon>Bacteria</taxon>
        <taxon>Pseudomonadati</taxon>
        <taxon>Pseudomonadota</taxon>
        <taxon>Betaproteobacteria</taxon>
        <taxon>Burkholderiales</taxon>
        <taxon>Comamonadaceae</taxon>
        <taxon>Comamonas</taxon>
    </lineage>
</organism>
<keyword evidence="4" id="KW-0238">DNA-binding</keyword>
<dbReference type="InterPro" id="IPR000524">
    <property type="entry name" value="Tscrpt_reg_HTH_GntR"/>
</dbReference>
<keyword evidence="3" id="KW-0805">Transcription regulation</keyword>
<comment type="similarity">
    <text evidence="1">In the C-terminal section; belongs to the class-I pyridoxal-phosphate-dependent aminotransferase family.</text>
</comment>
<keyword evidence="7" id="KW-0032">Aminotransferase</keyword>
<dbReference type="AlphaFoldDB" id="A0AA42TNA1"/>
<dbReference type="GO" id="GO:0003677">
    <property type="term" value="F:DNA binding"/>
    <property type="evidence" value="ECO:0007669"/>
    <property type="project" value="UniProtKB-KW"/>
</dbReference>
<dbReference type="InterPro" id="IPR015422">
    <property type="entry name" value="PyrdxlP-dep_Trfase_small"/>
</dbReference>
<evidence type="ECO:0000256" key="3">
    <source>
        <dbReference type="ARBA" id="ARBA00023015"/>
    </source>
</evidence>
<dbReference type="InterPro" id="IPR036390">
    <property type="entry name" value="WH_DNA-bd_sf"/>
</dbReference>
<dbReference type="SUPFAM" id="SSF46785">
    <property type="entry name" value="Winged helix' DNA-binding domain"/>
    <property type="match status" value="1"/>
</dbReference>
<protein>
    <submittedName>
        <fullName evidence="7">PLP-dependent aminotransferase family protein</fullName>
    </submittedName>
</protein>
<evidence type="ECO:0000313" key="7">
    <source>
        <dbReference type="EMBL" id="MDH1333647.1"/>
    </source>
</evidence>
<evidence type="ECO:0000256" key="4">
    <source>
        <dbReference type="ARBA" id="ARBA00023125"/>
    </source>
</evidence>
<name>A0AA42TNA1_9BURK</name>
<dbReference type="InterPro" id="IPR015421">
    <property type="entry name" value="PyrdxlP-dep_Trfase_major"/>
</dbReference>
<evidence type="ECO:0000256" key="2">
    <source>
        <dbReference type="ARBA" id="ARBA00022898"/>
    </source>
</evidence>
<dbReference type="SUPFAM" id="SSF53383">
    <property type="entry name" value="PLP-dependent transferases"/>
    <property type="match status" value="1"/>
</dbReference>
<reference evidence="7" key="1">
    <citation type="submission" date="2022-09" db="EMBL/GenBank/DDBJ databases">
        <title>Intensive care unit water sources are persistently colonized with multi-drug resistant bacteria and are the site of extensive horizontal gene transfer of antibiotic resistance genes.</title>
        <authorList>
            <person name="Diorio-Toth L."/>
        </authorList>
    </citation>
    <scope>NUCLEOTIDE SEQUENCE</scope>
    <source>
        <strain evidence="7">GD03832</strain>
    </source>
</reference>